<dbReference type="Pfam" id="PF14105">
    <property type="entry name" value="DUF4278"/>
    <property type="match status" value="1"/>
</dbReference>
<organism evidence="1 2">
    <name type="scientific">Phragmitibacter flavus</name>
    <dbReference type="NCBI Taxonomy" id="2576071"/>
    <lineage>
        <taxon>Bacteria</taxon>
        <taxon>Pseudomonadati</taxon>
        <taxon>Verrucomicrobiota</taxon>
        <taxon>Verrucomicrobiia</taxon>
        <taxon>Verrucomicrobiales</taxon>
        <taxon>Verrucomicrobiaceae</taxon>
        <taxon>Phragmitibacter</taxon>
    </lineage>
</organism>
<sequence>MTTNLQYRGTFFNANELHTEAQPVKPHGGTYRGATFEHADLVHPLQGKKVKIAYRGAQGEITL</sequence>
<protein>
    <submittedName>
        <fullName evidence="1">DUF4278 domain-containing protein</fullName>
    </submittedName>
</protein>
<reference evidence="1 2" key="1">
    <citation type="submission" date="2019-05" db="EMBL/GenBank/DDBJ databases">
        <title>Verrucobacter flavum gen. nov., sp. nov. a new member of the family Verrucomicrobiaceae.</title>
        <authorList>
            <person name="Szuroczki S."/>
            <person name="Abbaszade G."/>
            <person name="Szabo A."/>
            <person name="Felfoldi T."/>
            <person name="Schumann P."/>
            <person name="Boka K."/>
            <person name="Keki Z."/>
            <person name="Toumi M."/>
            <person name="Toth E."/>
        </authorList>
    </citation>
    <scope>NUCLEOTIDE SEQUENCE [LARGE SCALE GENOMIC DNA]</scope>
    <source>
        <strain evidence="1 2">MG-N-17</strain>
    </source>
</reference>
<proteinExistence type="predicted"/>
<dbReference type="RefSeq" id="WP_138085484.1">
    <property type="nucleotide sequence ID" value="NZ_VAUV01000005.1"/>
</dbReference>
<accession>A0A5R8KG53</accession>
<name>A0A5R8KG53_9BACT</name>
<dbReference type="AlphaFoldDB" id="A0A5R8KG53"/>
<dbReference type="Proteomes" id="UP000306196">
    <property type="component" value="Unassembled WGS sequence"/>
</dbReference>
<dbReference type="InterPro" id="IPR025458">
    <property type="entry name" value="DUF4278"/>
</dbReference>
<gene>
    <name evidence="1" type="ORF">FEM03_06970</name>
</gene>
<keyword evidence="2" id="KW-1185">Reference proteome</keyword>
<evidence type="ECO:0000313" key="1">
    <source>
        <dbReference type="EMBL" id="TLD71270.1"/>
    </source>
</evidence>
<dbReference type="EMBL" id="VAUV01000005">
    <property type="protein sequence ID" value="TLD71270.1"/>
    <property type="molecule type" value="Genomic_DNA"/>
</dbReference>
<evidence type="ECO:0000313" key="2">
    <source>
        <dbReference type="Proteomes" id="UP000306196"/>
    </source>
</evidence>
<comment type="caution">
    <text evidence="1">The sequence shown here is derived from an EMBL/GenBank/DDBJ whole genome shotgun (WGS) entry which is preliminary data.</text>
</comment>